<sequence>MSSENKKIISFMFSCVKKQWELQLPGMLCSAVSSVLGIVGTSIFALLVDKVLMGGNRKLLWPVQLTFISSVFAGFLLNMMAAYLFSIAGNAERLSLRQRFFAHILRLPNHFFEVNKPGEIFSRLMDDVNRVGYSIFEGVTNFIISVFTLILLYSWMFYVDYRLTFMALMLIPLFLIVDKRIFYRVEKYNRWYQKEMGETNGELQQSLAGILAIKTLNLQDWAHMSFFEKCKALARTGFSLDMSFAGKQGEQLSGGERQRVCIAQALLRDAPILLLDEPTSALDMGTERALMEFLRQYRQQKTIILVTHRPSAMEWCDQVVVLNQGRVVAQGDFVQIKKDYESVLAV</sequence>
<feature type="transmembrane region" description="Helical" evidence="5">
    <location>
        <begin position="67"/>
        <end position="89"/>
    </location>
</feature>
<gene>
    <name evidence="8" type="ORF">SAMN02746089_00932</name>
</gene>
<keyword evidence="2 5" id="KW-0812">Transmembrane</keyword>
<dbReference type="GO" id="GO:0016887">
    <property type="term" value="F:ATP hydrolysis activity"/>
    <property type="evidence" value="ECO:0007669"/>
    <property type="project" value="InterPro"/>
</dbReference>
<feature type="transmembrane region" description="Helical" evidence="5">
    <location>
        <begin position="27"/>
        <end position="47"/>
    </location>
</feature>
<name>A0A1M4X301_9THEO</name>
<dbReference type="Pfam" id="PF00664">
    <property type="entry name" value="ABC_membrane"/>
    <property type="match status" value="1"/>
</dbReference>
<feature type="transmembrane region" description="Helical" evidence="5">
    <location>
        <begin position="161"/>
        <end position="177"/>
    </location>
</feature>
<dbReference type="Proteomes" id="UP000184088">
    <property type="component" value="Unassembled WGS sequence"/>
</dbReference>
<evidence type="ECO:0000259" key="7">
    <source>
        <dbReference type="PROSITE" id="PS50929"/>
    </source>
</evidence>
<organism evidence="8 9">
    <name type="scientific">Caldanaerobius fijiensis DSM 17918</name>
    <dbReference type="NCBI Taxonomy" id="1121256"/>
    <lineage>
        <taxon>Bacteria</taxon>
        <taxon>Bacillati</taxon>
        <taxon>Bacillota</taxon>
        <taxon>Clostridia</taxon>
        <taxon>Thermoanaerobacterales</taxon>
        <taxon>Thermoanaerobacteraceae</taxon>
        <taxon>Caldanaerobius</taxon>
    </lineage>
</organism>
<dbReference type="InterPro" id="IPR027417">
    <property type="entry name" value="P-loop_NTPase"/>
</dbReference>
<dbReference type="EMBL" id="FQVH01000007">
    <property type="protein sequence ID" value="SHE87777.1"/>
    <property type="molecule type" value="Genomic_DNA"/>
</dbReference>
<dbReference type="PROSITE" id="PS50893">
    <property type="entry name" value="ABC_TRANSPORTER_2"/>
    <property type="match status" value="1"/>
</dbReference>
<feature type="transmembrane region" description="Helical" evidence="5">
    <location>
        <begin position="131"/>
        <end position="155"/>
    </location>
</feature>
<dbReference type="CDD" id="cd07346">
    <property type="entry name" value="ABC_6TM_exporters"/>
    <property type="match status" value="1"/>
</dbReference>
<evidence type="ECO:0000313" key="8">
    <source>
        <dbReference type="EMBL" id="SHE87777.1"/>
    </source>
</evidence>
<keyword evidence="9" id="KW-1185">Reference proteome</keyword>
<dbReference type="SUPFAM" id="SSF52540">
    <property type="entry name" value="P-loop containing nucleoside triphosphate hydrolases"/>
    <property type="match status" value="1"/>
</dbReference>
<protein>
    <submittedName>
        <fullName evidence="8">ABC transporter</fullName>
    </submittedName>
</protein>
<dbReference type="GO" id="GO:0005524">
    <property type="term" value="F:ATP binding"/>
    <property type="evidence" value="ECO:0007669"/>
    <property type="project" value="InterPro"/>
</dbReference>
<feature type="domain" description="ABC transmembrane type-1" evidence="7">
    <location>
        <begin position="26"/>
        <end position="245"/>
    </location>
</feature>
<dbReference type="GO" id="GO:0005886">
    <property type="term" value="C:plasma membrane"/>
    <property type="evidence" value="ECO:0007669"/>
    <property type="project" value="UniProtKB-SubCell"/>
</dbReference>
<evidence type="ECO:0000256" key="5">
    <source>
        <dbReference type="SAM" id="Phobius"/>
    </source>
</evidence>
<evidence type="ECO:0000259" key="6">
    <source>
        <dbReference type="PROSITE" id="PS50893"/>
    </source>
</evidence>
<dbReference type="InterPro" id="IPR011527">
    <property type="entry name" value="ABC1_TM_dom"/>
</dbReference>
<dbReference type="PROSITE" id="PS50929">
    <property type="entry name" value="ABC_TM1F"/>
    <property type="match status" value="1"/>
</dbReference>
<evidence type="ECO:0000256" key="1">
    <source>
        <dbReference type="ARBA" id="ARBA00004651"/>
    </source>
</evidence>
<dbReference type="STRING" id="1121256.SAMN02746089_00932"/>
<dbReference type="Pfam" id="PF00005">
    <property type="entry name" value="ABC_tran"/>
    <property type="match status" value="1"/>
</dbReference>
<dbReference type="Gene3D" id="1.20.1560.10">
    <property type="entry name" value="ABC transporter type 1, transmembrane domain"/>
    <property type="match status" value="1"/>
</dbReference>
<evidence type="ECO:0000313" key="9">
    <source>
        <dbReference type="Proteomes" id="UP000184088"/>
    </source>
</evidence>
<evidence type="ECO:0000256" key="4">
    <source>
        <dbReference type="ARBA" id="ARBA00023136"/>
    </source>
</evidence>
<feature type="domain" description="ABC transporter" evidence="6">
    <location>
        <begin position="91"/>
        <end position="346"/>
    </location>
</feature>
<keyword evidence="4 5" id="KW-0472">Membrane</keyword>
<dbReference type="PROSITE" id="PS00211">
    <property type="entry name" value="ABC_TRANSPORTER_1"/>
    <property type="match status" value="1"/>
</dbReference>
<accession>A0A1M4X301</accession>
<evidence type="ECO:0000256" key="2">
    <source>
        <dbReference type="ARBA" id="ARBA00022692"/>
    </source>
</evidence>
<dbReference type="RefSeq" id="WP_073342155.1">
    <property type="nucleotide sequence ID" value="NZ_FQVH01000007.1"/>
</dbReference>
<dbReference type="PANTHER" id="PTHR43394">
    <property type="entry name" value="ATP-DEPENDENT PERMEASE MDL1, MITOCHONDRIAL"/>
    <property type="match status" value="1"/>
</dbReference>
<dbReference type="InterPro" id="IPR003439">
    <property type="entry name" value="ABC_transporter-like_ATP-bd"/>
</dbReference>
<reference evidence="8 9" key="1">
    <citation type="submission" date="2016-11" db="EMBL/GenBank/DDBJ databases">
        <authorList>
            <person name="Jaros S."/>
            <person name="Januszkiewicz K."/>
            <person name="Wedrychowicz H."/>
        </authorList>
    </citation>
    <scope>NUCLEOTIDE SEQUENCE [LARGE SCALE GENOMIC DNA]</scope>
    <source>
        <strain evidence="8 9">DSM 17918</strain>
    </source>
</reference>
<dbReference type="InterPro" id="IPR036640">
    <property type="entry name" value="ABC1_TM_sf"/>
</dbReference>
<dbReference type="Gene3D" id="3.40.50.300">
    <property type="entry name" value="P-loop containing nucleotide triphosphate hydrolases"/>
    <property type="match status" value="1"/>
</dbReference>
<dbReference type="GO" id="GO:0140359">
    <property type="term" value="F:ABC-type transporter activity"/>
    <property type="evidence" value="ECO:0007669"/>
    <property type="project" value="InterPro"/>
</dbReference>
<dbReference type="InterPro" id="IPR039421">
    <property type="entry name" value="Type_1_exporter"/>
</dbReference>
<dbReference type="AlphaFoldDB" id="A0A1M4X301"/>
<evidence type="ECO:0000256" key="3">
    <source>
        <dbReference type="ARBA" id="ARBA00022989"/>
    </source>
</evidence>
<proteinExistence type="predicted"/>
<dbReference type="PANTHER" id="PTHR43394:SF1">
    <property type="entry name" value="ATP-BINDING CASSETTE SUB-FAMILY B MEMBER 10, MITOCHONDRIAL"/>
    <property type="match status" value="1"/>
</dbReference>
<keyword evidence="3 5" id="KW-1133">Transmembrane helix</keyword>
<dbReference type="SUPFAM" id="SSF90123">
    <property type="entry name" value="ABC transporter transmembrane region"/>
    <property type="match status" value="1"/>
</dbReference>
<dbReference type="InterPro" id="IPR017871">
    <property type="entry name" value="ABC_transporter-like_CS"/>
</dbReference>
<comment type="subcellular location">
    <subcellularLocation>
        <location evidence="1">Cell membrane</location>
        <topology evidence="1">Multi-pass membrane protein</topology>
    </subcellularLocation>
</comment>